<proteinExistence type="predicted"/>
<evidence type="ECO:0000256" key="7">
    <source>
        <dbReference type="ARBA" id="ARBA00022729"/>
    </source>
</evidence>
<dbReference type="Gene3D" id="3.30.200.20">
    <property type="entry name" value="Phosphorylase Kinase, domain 1"/>
    <property type="match status" value="2"/>
</dbReference>
<keyword evidence="15" id="KW-0325">Glycoprotein</keyword>
<dbReference type="AlphaFoldDB" id="A0A4Y1R764"/>
<evidence type="ECO:0000256" key="20">
    <source>
        <dbReference type="SAM" id="Phobius"/>
    </source>
</evidence>
<organism evidence="22">
    <name type="scientific">Prunus dulcis</name>
    <name type="common">Almond</name>
    <name type="synonym">Amygdalus dulcis</name>
    <dbReference type="NCBI Taxonomy" id="3755"/>
    <lineage>
        <taxon>Eukaryota</taxon>
        <taxon>Viridiplantae</taxon>
        <taxon>Streptophyta</taxon>
        <taxon>Embryophyta</taxon>
        <taxon>Tracheophyta</taxon>
        <taxon>Spermatophyta</taxon>
        <taxon>Magnoliopsida</taxon>
        <taxon>eudicotyledons</taxon>
        <taxon>Gunneridae</taxon>
        <taxon>Pentapetalae</taxon>
        <taxon>rosids</taxon>
        <taxon>fabids</taxon>
        <taxon>Rosales</taxon>
        <taxon>Rosaceae</taxon>
        <taxon>Amygdaloideae</taxon>
        <taxon>Amygdaleae</taxon>
        <taxon>Prunus</taxon>
    </lineage>
</organism>
<keyword evidence="14 22" id="KW-0675">Receptor</keyword>
<feature type="binding site" evidence="18">
    <location>
        <position position="884"/>
    </location>
    <ligand>
        <name>ATP</name>
        <dbReference type="ChEBI" id="CHEBI:30616"/>
    </ligand>
</feature>
<dbReference type="InterPro" id="IPR018392">
    <property type="entry name" value="LysM"/>
</dbReference>
<evidence type="ECO:0000256" key="16">
    <source>
        <dbReference type="ARBA" id="ARBA00047899"/>
    </source>
</evidence>
<dbReference type="PROSITE" id="PS00108">
    <property type="entry name" value="PROTEIN_KINASE_ST"/>
    <property type="match status" value="2"/>
</dbReference>
<dbReference type="SMART" id="SM00220">
    <property type="entry name" value="S_TKc"/>
    <property type="match status" value="2"/>
</dbReference>
<dbReference type="GO" id="GO:0005524">
    <property type="term" value="F:ATP binding"/>
    <property type="evidence" value="ECO:0007669"/>
    <property type="project" value="UniProtKB-UniRule"/>
</dbReference>
<dbReference type="CDD" id="cd00118">
    <property type="entry name" value="LysM"/>
    <property type="match status" value="1"/>
</dbReference>
<comment type="catalytic activity">
    <reaction evidence="16">
        <text>L-threonyl-[protein] + ATP = O-phospho-L-threonyl-[protein] + ADP + H(+)</text>
        <dbReference type="Rhea" id="RHEA:46608"/>
        <dbReference type="Rhea" id="RHEA-COMP:11060"/>
        <dbReference type="Rhea" id="RHEA-COMP:11605"/>
        <dbReference type="ChEBI" id="CHEBI:15378"/>
        <dbReference type="ChEBI" id="CHEBI:30013"/>
        <dbReference type="ChEBI" id="CHEBI:30616"/>
        <dbReference type="ChEBI" id="CHEBI:61977"/>
        <dbReference type="ChEBI" id="CHEBI:456216"/>
        <dbReference type="EC" id="2.7.11.1"/>
    </reaction>
</comment>
<feature type="non-terminal residue" evidence="22">
    <location>
        <position position="1192"/>
    </location>
</feature>
<dbReference type="InterPro" id="IPR001245">
    <property type="entry name" value="Ser-Thr/Tyr_kinase_cat_dom"/>
</dbReference>
<protein>
    <recommendedName>
        <fullName evidence="2">non-specific serine/threonine protein kinase</fullName>
        <ecNumber evidence="2">2.7.11.1</ecNumber>
    </recommendedName>
</protein>
<comment type="catalytic activity">
    <reaction evidence="17">
        <text>L-seryl-[protein] + ATP = O-phospho-L-seryl-[protein] + ADP + H(+)</text>
        <dbReference type="Rhea" id="RHEA:17989"/>
        <dbReference type="Rhea" id="RHEA-COMP:9863"/>
        <dbReference type="Rhea" id="RHEA-COMP:11604"/>
        <dbReference type="ChEBI" id="CHEBI:15378"/>
        <dbReference type="ChEBI" id="CHEBI:29999"/>
        <dbReference type="ChEBI" id="CHEBI:30616"/>
        <dbReference type="ChEBI" id="CHEBI:83421"/>
        <dbReference type="ChEBI" id="CHEBI:456216"/>
        <dbReference type="EC" id="2.7.11.1"/>
    </reaction>
</comment>
<feature type="domain" description="Protein kinase" evidence="21">
    <location>
        <begin position="856"/>
        <end position="1129"/>
    </location>
</feature>
<feature type="transmembrane region" description="Helical" evidence="20">
    <location>
        <begin position="218"/>
        <end position="245"/>
    </location>
</feature>
<keyword evidence="3" id="KW-1003">Cell membrane</keyword>
<keyword evidence="10 18" id="KW-0067">ATP-binding</keyword>
<evidence type="ECO:0000256" key="17">
    <source>
        <dbReference type="ARBA" id="ARBA00048679"/>
    </source>
</evidence>
<dbReference type="InterPro" id="IPR000719">
    <property type="entry name" value="Prot_kinase_dom"/>
</dbReference>
<reference evidence="22" key="1">
    <citation type="journal article" date="2019" name="Science">
        <title>Mutation of a bHLH transcription factor allowed almond domestication.</title>
        <authorList>
            <person name="Sanchez-Perez R."/>
            <person name="Pavan S."/>
            <person name="Mazzeo R."/>
            <person name="Moldovan C."/>
            <person name="Aiese Cigliano R."/>
            <person name="Del Cueto J."/>
            <person name="Ricciardi F."/>
            <person name="Lotti C."/>
            <person name="Ricciardi L."/>
            <person name="Dicenta F."/>
            <person name="Lopez-Marques R.L."/>
            <person name="Lindberg Moller B."/>
        </authorList>
    </citation>
    <scope>NUCLEOTIDE SEQUENCE</scope>
</reference>
<evidence type="ECO:0000256" key="10">
    <source>
        <dbReference type="ARBA" id="ARBA00022840"/>
    </source>
</evidence>
<evidence type="ECO:0000256" key="19">
    <source>
        <dbReference type="SAM" id="MobiDB-lite"/>
    </source>
</evidence>
<dbReference type="GO" id="GO:0019199">
    <property type="term" value="F:transmembrane receptor protein kinase activity"/>
    <property type="evidence" value="ECO:0007669"/>
    <property type="project" value="InterPro"/>
</dbReference>
<sequence length="1192" mass="131493">MVKSQCIRSCDLALASYFVWPGSNLSFIARVMETSGIDSYNKDVVPNRDSLLAGTRINIPFSCECVNGNFLGYMFEYDVNSGDTYHTVAETYFSNLTTVEAMEWFNSYSPTKIPDSHELNVSVNCSCGNSAVSEDYGLFITYPLRPGETLTSIAQNVQLDETLLQRYNPGVNFSQGSGFVHIPGKDPNGSYPPLKSSSKGMVFLKNWSHVRMPRCEGLAGGAIAGIIVAAIAGVLLLAGGACFGFHRKNWHKPEESNGAAGVLTGINVHKSVEYSYEELARATDNFCLANKIGQGGFGAVYYAELRGEKAAIKKMDTQAAKEFLAELHVLTRVHHSNLVRLIGYCVEGSLFLVYEYIENGNLSQHLRGSGRDPLPWSNRVQIALDSARGLEYLHEHTVAVYIHRDIKSANILIDKNFHAKVADFGLAKLIEVGSKSLPTRFAGTFGYMPPEYARCGGVSTKVDVYAFGVVIYELISAKEAVVRADSSGSEPRGLVYLFDEVLNQPDPKDLWKLVDPGLGDNYPLDSVRKMAQLAKACTHENKELRPSMQSIVVALMTLSSSTEDWDMRFRIGLGFLVLLSLCFTVKSQCSKSCGLALAKYFVWSGSNLTLISQLMETNEETIVNYNKGTVPNTDSVIAGTKINIPFKCECVNGKFLGHMFEYEVISGDTYKEVAQTYYANLTTVEAMTWFNSYAPTNIPTNAKLNVSVNCSCGNTAVSKDYGLFITYPLQPGDTLASIAQAEQLNQTLLQRYNPGVNFSQGSGFVYIPGKDENGSYRSLKSRTSRCSHCWHNCGSNCWSADIGWWCIWILPKEQALGFIPDKPEEANGAGRGPTGISVDKSVEFSYEELSRATDNFSLANKIGQGGFGAVYYAELRGEKAAIKKMDMQASKEFLAELNVLTRVHHLNLVRLIGYCVEGSLFLVYEYIENGNLSQHLRGSGRDPLPWSNRVQIALDSARGLEYIHEHTVPVYIHRDIKSANILIDKNFHAKVADFGLTKLTEVGSTSLPTRLVGTFGYMPPEYAQYGEVSPKVDVYAFGVVIYELISAKEAVVRADSSGSESRGLVGLFEEVLNQPDPKEDLRKLVDPGLGDNYPLDSVRKMAQLAKACTHENKDLRPSMRSIVVALMTLSSSTEDWDVGSFYENQALVNLMSGRKSTTTNKNYEDMQAPTGQKRKGSNSLRGSPAPKAWFFR</sequence>
<dbReference type="PANTHER" id="PTHR46204:SF30">
    <property type="entry name" value="CHITIN ELICITOR RECEPTOR KINASE 1"/>
    <property type="match status" value="1"/>
</dbReference>
<evidence type="ECO:0000256" key="14">
    <source>
        <dbReference type="ARBA" id="ARBA00023170"/>
    </source>
</evidence>
<dbReference type="GO" id="GO:0005886">
    <property type="term" value="C:plasma membrane"/>
    <property type="evidence" value="ECO:0007669"/>
    <property type="project" value="UniProtKB-SubCell"/>
</dbReference>
<evidence type="ECO:0000256" key="12">
    <source>
        <dbReference type="ARBA" id="ARBA00023136"/>
    </source>
</evidence>
<dbReference type="CDD" id="cd14066">
    <property type="entry name" value="STKc_IRAK"/>
    <property type="match status" value="2"/>
</dbReference>
<dbReference type="Pfam" id="PF07714">
    <property type="entry name" value="PK_Tyr_Ser-Thr"/>
    <property type="match status" value="2"/>
</dbReference>
<evidence type="ECO:0000256" key="11">
    <source>
        <dbReference type="ARBA" id="ARBA00022989"/>
    </source>
</evidence>
<name>A0A4Y1R764_PRUDU</name>
<evidence type="ECO:0000256" key="3">
    <source>
        <dbReference type="ARBA" id="ARBA00022475"/>
    </source>
</evidence>
<keyword evidence="9 22" id="KW-0418">Kinase</keyword>
<dbReference type="InterPro" id="IPR008271">
    <property type="entry name" value="Ser/Thr_kinase_AS"/>
</dbReference>
<evidence type="ECO:0000256" key="8">
    <source>
        <dbReference type="ARBA" id="ARBA00022741"/>
    </source>
</evidence>
<dbReference type="PROSITE" id="PS50011">
    <property type="entry name" value="PROTEIN_KINASE_DOM"/>
    <property type="match status" value="2"/>
</dbReference>
<keyword evidence="12 20" id="KW-0472">Membrane</keyword>
<keyword evidence="6 20" id="KW-0812">Transmembrane</keyword>
<evidence type="ECO:0000256" key="6">
    <source>
        <dbReference type="ARBA" id="ARBA00022692"/>
    </source>
</evidence>
<feature type="region of interest" description="Disordered" evidence="19">
    <location>
        <begin position="1157"/>
        <end position="1185"/>
    </location>
</feature>
<dbReference type="GO" id="GO:0045087">
    <property type="term" value="P:innate immune response"/>
    <property type="evidence" value="ECO:0007669"/>
    <property type="project" value="InterPro"/>
</dbReference>
<dbReference type="FunFam" id="1.10.510.10:FF:000468">
    <property type="entry name" value="PTI1-like tyrosine-protein kinase 3"/>
    <property type="match status" value="2"/>
</dbReference>
<keyword evidence="4" id="KW-0723">Serine/threonine-protein kinase</keyword>
<dbReference type="GO" id="GO:0004674">
    <property type="term" value="F:protein serine/threonine kinase activity"/>
    <property type="evidence" value="ECO:0007669"/>
    <property type="project" value="UniProtKB-KW"/>
</dbReference>
<evidence type="ECO:0000256" key="4">
    <source>
        <dbReference type="ARBA" id="ARBA00022527"/>
    </source>
</evidence>
<evidence type="ECO:0000256" key="2">
    <source>
        <dbReference type="ARBA" id="ARBA00012513"/>
    </source>
</evidence>
<feature type="domain" description="Protein kinase" evidence="21">
    <location>
        <begin position="286"/>
        <end position="558"/>
    </location>
</feature>
<evidence type="ECO:0000313" key="22">
    <source>
        <dbReference type="EMBL" id="BBG99971.1"/>
    </source>
</evidence>
<dbReference type="InterPro" id="IPR044812">
    <property type="entry name" value="CERK1/LYK3-like"/>
</dbReference>
<keyword evidence="8 18" id="KW-0547">Nucleotide-binding</keyword>
<evidence type="ECO:0000256" key="9">
    <source>
        <dbReference type="ARBA" id="ARBA00022777"/>
    </source>
</evidence>
<gene>
    <name evidence="22" type="ORF">Prudu_009844</name>
</gene>
<evidence type="ECO:0000259" key="21">
    <source>
        <dbReference type="PROSITE" id="PS50011"/>
    </source>
</evidence>
<evidence type="ECO:0000256" key="15">
    <source>
        <dbReference type="ARBA" id="ARBA00023180"/>
    </source>
</evidence>
<dbReference type="PANTHER" id="PTHR46204">
    <property type="entry name" value="CHITIN ELICITOR RECEPTOR KINASE 1-RELATED"/>
    <property type="match status" value="1"/>
</dbReference>
<keyword evidence="7" id="KW-0732">Signal</keyword>
<dbReference type="InterPro" id="IPR057097">
    <property type="entry name" value="LysM_RLK3/10"/>
</dbReference>
<dbReference type="Gene3D" id="1.10.510.10">
    <property type="entry name" value="Transferase(Phosphotransferase) domain 1"/>
    <property type="match status" value="2"/>
</dbReference>
<evidence type="ECO:0000256" key="18">
    <source>
        <dbReference type="PROSITE-ProRule" id="PRU10141"/>
    </source>
</evidence>
<accession>A0A4Y1R764</accession>
<dbReference type="EC" id="2.7.11.1" evidence="2"/>
<evidence type="ECO:0000256" key="13">
    <source>
        <dbReference type="ARBA" id="ARBA00023157"/>
    </source>
</evidence>
<dbReference type="Pfam" id="PF23577">
    <property type="entry name" value="LysM_RLK"/>
    <property type="match status" value="2"/>
</dbReference>
<evidence type="ECO:0000256" key="5">
    <source>
        <dbReference type="ARBA" id="ARBA00022679"/>
    </source>
</evidence>
<keyword evidence="11 20" id="KW-1133">Transmembrane helix</keyword>
<dbReference type="PROSITE" id="PS00107">
    <property type="entry name" value="PROTEIN_KINASE_ATP"/>
    <property type="match status" value="2"/>
</dbReference>
<keyword evidence="13" id="KW-1015">Disulfide bond</keyword>
<evidence type="ECO:0000256" key="1">
    <source>
        <dbReference type="ARBA" id="ARBA00004162"/>
    </source>
</evidence>
<dbReference type="GO" id="GO:0009617">
    <property type="term" value="P:response to bacterium"/>
    <property type="evidence" value="ECO:0007669"/>
    <property type="project" value="UniProtKB-ARBA"/>
</dbReference>
<keyword evidence="5" id="KW-0808">Transferase</keyword>
<feature type="binding site" evidence="18">
    <location>
        <position position="314"/>
    </location>
    <ligand>
        <name>ATP</name>
        <dbReference type="ChEBI" id="CHEBI:30616"/>
    </ligand>
</feature>
<dbReference type="InterPro" id="IPR011009">
    <property type="entry name" value="Kinase-like_dom_sf"/>
</dbReference>
<dbReference type="EMBL" id="AP019299">
    <property type="protein sequence ID" value="BBG99971.1"/>
    <property type="molecule type" value="Genomic_DNA"/>
</dbReference>
<dbReference type="InterPro" id="IPR017441">
    <property type="entry name" value="Protein_kinase_ATP_BS"/>
</dbReference>
<dbReference type="FunFam" id="3.30.200.20:FF:000468">
    <property type="entry name" value="LysM receptor kinase 2"/>
    <property type="match status" value="2"/>
</dbReference>
<dbReference type="SUPFAM" id="SSF56112">
    <property type="entry name" value="Protein kinase-like (PK-like)"/>
    <property type="match status" value="2"/>
</dbReference>
<comment type="subcellular location">
    <subcellularLocation>
        <location evidence="1">Cell membrane</location>
        <topology evidence="1">Single-pass membrane protein</topology>
    </subcellularLocation>
</comment>